<feature type="transmembrane region" description="Helical" evidence="1">
    <location>
        <begin position="26"/>
        <end position="45"/>
    </location>
</feature>
<dbReference type="Proteomes" id="UP000265692">
    <property type="component" value="Unassembled WGS sequence"/>
</dbReference>
<dbReference type="PANTHER" id="PTHR35335">
    <property type="entry name" value="UPF0716 PROTEIN FXSA"/>
    <property type="match status" value="1"/>
</dbReference>
<dbReference type="Pfam" id="PF04186">
    <property type="entry name" value="FxsA"/>
    <property type="match status" value="1"/>
</dbReference>
<dbReference type="PANTHER" id="PTHR35335:SF1">
    <property type="entry name" value="UPF0716 PROTEIN FXSA"/>
    <property type="match status" value="1"/>
</dbReference>
<evidence type="ECO:0000256" key="1">
    <source>
        <dbReference type="SAM" id="Phobius"/>
    </source>
</evidence>
<proteinExistence type="predicted"/>
<feature type="transmembrane region" description="Helical" evidence="1">
    <location>
        <begin position="96"/>
        <end position="115"/>
    </location>
</feature>
<keyword evidence="3" id="KW-1185">Reference proteome</keyword>
<comment type="caution">
    <text evidence="2">The sequence shown here is derived from an EMBL/GenBank/DDBJ whole genome shotgun (WGS) entry which is preliminary data.</text>
</comment>
<name>A0A396S4K1_9BACL</name>
<dbReference type="InterPro" id="IPR007313">
    <property type="entry name" value="FxsA"/>
</dbReference>
<reference evidence="2 3" key="1">
    <citation type="submission" date="2018-08" db="EMBL/GenBank/DDBJ databases">
        <title>Lysinibacillus sp. YLB-03 draft genome sequence.</title>
        <authorList>
            <person name="Yu L."/>
        </authorList>
    </citation>
    <scope>NUCLEOTIDE SEQUENCE [LARGE SCALE GENOMIC DNA]</scope>
    <source>
        <strain evidence="2 3">YLB-03</strain>
    </source>
</reference>
<keyword evidence="1" id="KW-0472">Membrane</keyword>
<dbReference type="OrthoDB" id="9792788at2"/>
<dbReference type="EMBL" id="QWEI01000010">
    <property type="protein sequence ID" value="RHW33472.1"/>
    <property type="molecule type" value="Genomic_DNA"/>
</dbReference>
<keyword evidence="1" id="KW-0812">Transmembrane</keyword>
<organism evidence="2 3">
    <name type="scientific">Ureibacillus yapensis</name>
    <dbReference type="NCBI Taxonomy" id="2304605"/>
    <lineage>
        <taxon>Bacteria</taxon>
        <taxon>Bacillati</taxon>
        <taxon>Bacillota</taxon>
        <taxon>Bacilli</taxon>
        <taxon>Bacillales</taxon>
        <taxon>Caryophanaceae</taxon>
        <taxon>Ureibacillus</taxon>
    </lineage>
</organism>
<feature type="transmembrane region" description="Helical" evidence="1">
    <location>
        <begin position="65"/>
        <end position="90"/>
    </location>
</feature>
<evidence type="ECO:0000313" key="3">
    <source>
        <dbReference type="Proteomes" id="UP000265692"/>
    </source>
</evidence>
<sequence>MRKIFGLLFATVLAEIAVFIIVGKMIGVFNTLLLILLTSVIGAIVAKKQGMQSLHNMRDNMSARILPGVALIDTFLIFLGGILLVTPGFITDFAGFALIIPFTRKLAKPAIYTWLRKKMKNGQLFMIHR</sequence>
<protein>
    <submittedName>
        <fullName evidence="2">FxsA family protein</fullName>
    </submittedName>
</protein>
<dbReference type="NCBIfam" id="NF008528">
    <property type="entry name" value="PRK11463.1-2"/>
    <property type="match status" value="1"/>
</dbReference>
<accession>A0A396S4K1</accession>
<evidence type="ECO:0000313" key="2">
    <source>
        <dbReference type="EMBL" id="RHW33472.1"/>
    </source>
</evidence>
<gene>
    <name evidence="2" type="ORF">D1B33_15630</name>
</gene>
<dbReference type="RefSeq" id="WP_118877335.1">
    <property type="nucleotide sequence ID" value="NZ_QWEI01000010.1"/>
</dbReference>
<dbReference type="GO" id="GO:0016020">
    <property type="term" value="C:membrane"/>
    <property type="evidence" value="ECO:0007669"/>
    <property type="project" value="InterPro"/>
</dbReference>
<dbReference type="AlphaFoldDB" id="A0A396S4K1"/>
<keyword evidence="1" id="KW-1133">Transmembrane helix</keyword>